<keyword evidence="2" id="KW-0472">Membrane</keyword>
<evidence type="ECO:0000256" key="1">
    <source>
        <dbReference type="SAM" id="MobiDB-lite"/>
    </source>
</evidence>
<comment type="caution">
    <text evidence="3">The sequence shown here is derived from an EMBL/GenBank/DDBJ whole genome shotgun (WGS) entry which is preliminary data.</text>
</comment>
<evidence type="ECO:0000313" key="4">
    <source>
        <dbReference type="Proteomes" id="UP000643403"/>
    </source>
</evidence>
<feature type="transmembrane region" description="Helical" evidence="2">
    <location>
        <begin position="38"/>
        <end position="57"/>
    </location>
</feature>
<feature type="compositionally biased region" description="Basic and acidic residues" evidence="1">
    <location>
        <begin position="1"/>
        <end position="10"/>
    </location>
</feature>
<reference evidence="4" key="1">
    <citation type="journal article" date="2019" name="Int. J. Syst. Evol. Microbiol.">
        <title>The Global Catalogue of Microorganisms (GCM) 10K type strain sequencing project: providing services to taxonomists for standard genome sequencing and annotation.</title>
        <authorList>
            <consortium name="The Broad Institute Genomics Platform"/>
            <consortium name="The Broad Institute Genome Sequencing Center for Infectious Disease"/>
            <person name="Wu L."/>
            <person name="Ma J."/>
        </authorList>
    </citation>
    <scope>NUCLEOTIDE SEQUENCE [LARGE SCALE GENOMIC DNA]</scope>
    <source>
        <strain evidence="4">KCTC 22558</strain>
    </source>
</reference>
<dbReference type="Proteomes" id="UP000643403">
    <property type="component" value="Unassembled WGS sequence"/>
</dbReference>
<feature type="compositionally biased region" description="Basic and acidic residues" evidence="1">
    <location>
        <begin position="17"/>
        <end position="31"/>
    </location>
</feature>
<keyword evidence="2" id="KW-0812">Transmembrane</keyword>
<evidence type="ECO:0000256" key="2">
    <source>
        <dbReference type="SAM" id="Phobius"/>
    </source>
</evidence>
<name>A0ABQ3C0U4_9GAMM</name>
<accession>A0ABQ3C0U4</accession>
<keyword evidence="2" id="KW-1133">Transmembrane helix</keyword>
<keyword evidence="4" id="KW-1185">Reference proteome</keyword>
<organism evidence="3 4">
    <name type="scientific">Cognatilysobacter xinjiangensis</name>
    <dbReference type="NCBI Taxonomy" id="546892"/>
    <lineage>
        <taxon>Bacteria</taxon>
        <taxon>Pseudomonadati</taxon>
        <taxon>Pseudomonadota</taxon>
        <taxon>Gammaproteobacteria</taxon>
        <taxon>Lysobacterales</taxon>
        <taxon>Lysobacteraceae</taxon>
        <taxon>Cognatilysobacter</taxon>
    </lineage>
</organism>
<protein>
    <submittedName>
        <fullName evidence="3">Uncharacterized protein</fullName>
    </submittedName>
</protein>
<dbReference type="RefSeq" id="WP_189447889.1">
    <property type="nucleotide sequence ID" value="NZ_BMXY01000001.1"/>
</dbReference>
<gene>
    <name evidence="3" type="ORF">GCM10008101_12590</name>
</gene>
<evidence type="ECO:0000313" key="3">
    <source>
        <dbReference type="EMBL" id="GGZ60232.1"/>
    </source>
</evidence>
<sequence length="132" mass="14349">MTTHGPEDPARAYGGALRDDARRRDERERRRYGPRRGAAAWIWWAIAIVGLALFALLMRGVVEKTKWTAGDTAVQPAPGAASAAPAGPVRIGCFELVDAYSRTYVDRCGGNGPPLTAAQREEMQRRAAEAAR</sequence>
<dbReference type="EMBL" id="BMXY01000001">
    <property type="protein sequence ID" value="GGZ60232.1"/>
    <property type="molecule type" value="Genomic_DNA"/>
</dbReference>
<feature type="region of interest" description="Disordered" evidence="1">
    <location>
        <begin position="1"/>
        <end position="35"/>
    </location>
</feature>
<proteinExistence type="predicted"/>